<organism evidence="1 2">
    <name type="scientific">Paenibacillus larvae subsp. larvae</name>
    <dbReference type="NCBI Taxonomy" id="147375"/>
    <lineage>
        <taxon>Bacteria</taxon>
        <taxon>Bacillati</taxon>
        <taxon>Bacillota</taxon>
        <taxon>Bacilli</taxon>
        <taxon>Bacillales</taxon>
        <taxon>Paenibacillaceae</taxon>
        <taxon>Paenibacillus</taxon>
    </lineage>
</organism>
<evidence type="ECO:0000313" key="1">
    <source>
        <dbReference type="EMBL" id="AVF28289.1"/>
    </source>
</evidence>
<dbReference type="Pfam" id="PF08680">
    <property type="entry name" value="DUF1779"/>
    <property type="match status" value="1"/>
</dbReference>
<dbReference type="STRING" id="147375.BXP28_14365"/>
<dbReference type="InterPro" id="IPR014794">
    <property type="entry name" value="DUF1779"/>
</dbReference>
<reference evidence="2" key="1">
    <citation type="submission" date="2017-02" db="EMBL/GenBank/DDBJ databases">
        <title>Delineation of Paenibacillus larvae strains originating from foulbrood outbreaks.</title>
        <authorList>
            <person name="Beims H."/>
            <person name="Bunk B."/>
            <person name="Sproeer C."/>
            <person name="Mohr K.I."/>
            <person name="Pradella S."/>
            <person name="Guenther G."/>
            <person name="Rohde M."/>
            <person name="von der Ohe W."/>
            <person name="Steinert M."/>
        </authorList>
    </citation>
    <scope>NUCLEOTIDE SEQUENCE [LARGE SCALE GENOMIC DNA]</scope>
    <source>
        <strain evidence="2">Eric_III</strain>
    </source>
</reference>
<protein>
    <recommendedName>
        <fullName evidence="3">TATA-box binding protein</fullName>
    </recommendedName>
</protein>
<dbReference type="GeneID" id="64220545"/>
<accession>A0A2L1UIM9</accession>
<evidence type="ECO:0000313" key="2">
    <source>
        <dbReference type="Proteomes" id="UP000239833"/>
    </source>
</evidence>
<dbReference type="AlphaFoldDB" id="A0A2L1UIM9"/>
<dbReference type="InterPro" id="IPR036209">
    <property type="entry name" value="YwmB-like_sf"/>
</dbReference>
<evidence type="ECO:0008006" key="3">
    <source>
        <dbReference type="Google" id="ProtNLM"/>
    </source>
</evidence>
<dbReference type="Proteomes" id="UP000239833">
    <property type="component" value="Chromosome"/>
</dbReference>
<gene>
    <name evidence="1" type="ORF">ERICIII_04225</name>
</gene>
<dbReference type="RefSeq" id="WP_077996126.1">
    <property type="nucleotide sequence ID" value="NZ_CP019655.1"/>
</dbReference>
<proteinExistence type="predicted"/>
<dbReference type="EMBL" id="CP019655">
    <property type="protein sequence ID" value="AVF28289.1"/>
    <property type="molecule type" value="Genomic_DNA"/>
</dbReference>
<sequence length="263" mass="28764" precursor="true">MASCFWKRNKWAAAAAIIIAATLCFILIPSTVESEPSRETELLWNTASGMMKETPEITMTFGTVYTGISNRKELEQLGNRLAGQFGITRSSLLEESGHAIYEGKTTLPGGAPLILRLAELDSGDAYMLISLPFHSETDLIQIKEAQQRVEKQLNSQGISPEWRIMLRGEITPGLQGETIRTDGNLDQSKAESVLAQVAASLSASRLEAYENGQSRNVTLYSPYIETKIQSGDNTVNVQAAVHQHTETGAWTLTLATPVITSDF</sequence>
<dbReference type="Gene3D" id="3.30.360.40">
    <property type="entry name" value="YwmB-like"/>
    <property type="match status" value="1"/>
</dbReference>
<name>A0A2L1UIM9_9BACL</name>
<dbReference type="SUPFAM" id="SSF143842">
    <property type="entry name" value="YwmB-like"/>
    <property type="match status" value="1"/>
</dbReference>